<reference evidence="1 2" key="1">
    <citation type="journal article" date="2009" name="Nature">
        <title>The Sorghum bicolor genome and the diversification of grasses.</title>
        <authorList>
            <person name="Paterson A.H."/>
            <person name="Bowers J.E."/>
            <person name="Bruggmann R."/>
            <person name="Dubchak I."/>
            <person name="Grimwood J."/>
            <person name="Gundlach H."/>
            <person name="Haberer G."/>
            <person name="Hellsten U."/>
            <person name="Mitros T."/>
            <person name="Poliakov A."/>
            <person name="Schmutz J."/>
            <person name="Spannagl M."/>
            <person name="Tang H."/>
            <person name="Wang X."/>
            <person name="Wicker T."/>
            <person name="Bharti A.K."/>
            <person name="Chapman J."/>
            <person name="Feltus F.A."/>
            <person name="Gowik U."/>
            <person name="Grigoriev I.V."/>
            <person name="Lyons E."/>
            <person name="Maher C.A."/>
            <person name="Martis M."/>
            <person name="Narechania A."/>
            <person name="Otillar R.P."/>
            <person name="Penning B.W."/>
            <person name="Salamov A.A."/>
            <person name="Wang Y."/>
            <person name="Zhang L."/>
            <person name="Carpita N.C."/>
            <person name="Freeling M."/>
            <person name="Gingle A.R."/>
            <person name="Hash C.T."/>
            <person name="Keller B."/>
            <person name="Klein P."/>
            <person name="Kresovich S."/>
            <person name="McCann M.C."/>
            <person name="Ming R."/>
            <person name="Peterson D.G."/>
            <person name="Mehboob-ur-Rahman"/>
            <person name="Ware D."/>
            <person name="Westhoff P."/>
            <person name="Mayer K.F."/>
            <person name="Messing J."/>
            <person name="Rokhsar D.S."/>
        </authorList>
    </citation>
    <scope>NUCLEOTIDE SEQUENCE [LARGE SCALE GENOMIC DNA]</scope>
    <source>
        <strain evidence="2">cv. BTx623</strain>
    </source>
</reference>
<dbReference type="EMBL" id="CM000762">
    <property type="protein sequence ID" value="OQU86093.1"/>
    <property type="molecule type" value="Genomic_DNA"/>
</dbReference>
<dbReference type="InParanoid" id="A0A1W0VVD5"/>
<evidence type="ECO:0000313" key="1">
    <source>
        <dbReference type="EMBL" id="OQU86093.1"/>
    </source>
</evidence>
<proteinExistence type="predicted"/>
<dbReference type="AlphaFoldDB" id="A0A1W0VVD5"/>
<gene>
    <name evidence="1" type="ORF">SORBI_3003G013950</name>
</gene>
<accession>A0A1W0VVD5</accession>
<reference evidence="2" key="2">
    <citation type="journal article" date="2018" name="Plant J.">
        <title>The Sorghum bicolor reference genome: improved assembly, gene annotations, a transcriptome atlas, and signatures of genome organization.</title>
        <authorList>
            <person name="McCormick R.F."/>
            <person name="Truong S.K."/>
            <person name="Sreedasyam A."/>
            <person name="Jenkins J."/>
            <person name="Shu S."/>
            <person name="Sims D."/>
            <person name="Kennedy M."/>
            <person name="Amirebrahimi M."/>
            <person name="Weers B.D."/>
            <person name="McKinley B."/>
            <person name="Mattison A."/>
            <person name="Morishige D.T."/>
            <person name="Grimwood J."/>
            <person name="Schmutz J."/>
            <person name="Mullet J.E."/>
        </authorList>
    </citation>
    <scope>NUCLEOTIDE SEQUENCE [LARGE SCALE GENOMIC DNA]</scope>
    <source>
        <strain evidence="2">cv. BTx623</strain>
    </source>
</reference>
<evidence type="ECO:0000313" key="2">
    <source>
        <dbReference type="Proteomes" id="UP000000768"/>
    </source>
</evidence>
<protein>
    <submittedName>
        <fullName evidence="1">Uncharacterized protein</fullName>
    </submittedName>
</protein>
<dbReference type="Proteomes" id="UP000000768">
    <property type="component" value="Chromosome 3"/>
</dbReference>
<dbReference type="Gramene" id="OQU86093">
    <property type="protein sequence ID" value="OQU86093"/>
    <property type="gene ID" value="SORBI_3003G013950"/>
</dbReference>
<name>A0A1W0VVD5_SORBI</name>
<keyword evidence="2" id="KW-1185">Reference proteome</keyword>
<organism evidence="1 2">
    <name type="scientific">Sorghum bicolor</name>
    <name type="common">Sorghum</name>
    <name type="synonym">Sorghum vulgare</name>
    <dbReference type="NCBI Taxonomy" id="4558"/>
    <lineage>
        <taxon>Eukaryota</taxon>
        <taxon>Viridiplantae</taxon>
        <taxon>Streptophyta</taxon>
        <taxon>Embryophyta</taxon>
        <taxon>Tracheophyta</taxon>
        <taxon>Spermatophyta</taxon>
        <taxon>Magnoliopsida</taxon>
        <taxon>Liliopsida</taxon>
        <taxon>Poales</taxon>
        <taxon>Poaceae</taxon>
        <taxon>PACMAD clade</taxon>
        <taxon>Panicoideae</taxon>
        <taxon>Andropogonodae</taxon>
        <taxon>Andropogoneae</taxon>
        <taxon>Sorghinae</taxon>
        <taxon>Sorghum</taxon>
    </lineage>
</organism>
<sequence length="133" mass="14348">MASPCPCRHAGSEYGWMEPFPVPSRSLACGVKSATTTSVSSTCSNHCTSSSSASGTGRPGYLASCLASCAGHGHGGLFFFCLYRSWTRNPTKIFDLLVGGLRYRENLNFFLSNEIYIGLVLGIHGRIQSRVLF</sequence>